<dbReference type="PANTHER" id="PTHR39199">
    <property type="entry name" value="BLR5128 PROTEIN"/>
    <property type="match status" value="1"/>
</dbReference>
<dbReference type="Pfam" id="PF10000">
    <property type="entry name" value="ACT_3"/>
    <property type="match status" value="1"/>
</dbReference>
<dbReference type="InterPro" id="IPR045865">
    <property type="entry name" value="ACT-like_dom_sf"/>
</dbReference>
<evidence type="ECO:0000313" key="3">
    <source>
        <dbReference type="Proteomes" id="UP000054717"/>
    </source>
</evidence>
<dbReference type="AlphaFoldDB" id="A0A158KJ40"/>
<dbReference type="RefSeq" id="WP_087633966.1">
    <property type="nucleotide sequence ID" value="NZ_FCNZ02000078.1"/>
</dbReference>
<name>A0A158KJ40_9BURK</name>
<dbReference type="STRING" id="326475.AWB66_06310"/>
<dbReference type="EMBL" id="FCNZ02000078">
    <property type="protein sequence ID" value="SAL80763.1"/>
    <property type="molecule type" value="Genomic_DNA"/>
</dbReference>
<sequence length="142" mass="14737">MNPVSDLSVLLKTLEPELNPGVFVFASVKDGNAIDPAVIVASIREPEGLSVVTSEVDARISGLNAFFKCAWITLTVNSASEAVGLTAAFASALGNSGISCNVVAGAYHDHIFVPLESAETAMHVLRLLQTDGVTAQQPANSV</sequence>
<feature type="domain" description="DUF2241" evidence="1">
    <location>
        <begin position="4"/>
        <end position="69"/>
    </location>
</feature>
<dbReference type="PANTHER" id="PTHR39199:SF1">
    <property type="entry name" value="BLR5128 PROTEIN"/>
    <property type="match status" value="1"/>
</dbReference>
<dbReference type="Gene3D" id="3.30.2130.10">
    <property type="entry name" value="VC0802-like"/>
    <property type="match status" value="1"/>
</dbReference>
<dbReference type="SUPFAM" id="SSF55021">
    <property type="entry name" value="ACT-like"/>
    <property type="match status" value="2"/>
</dbReference>
<keyword evidence="3" id="KW-1185">Reference proteome</keyword>
<accession>A0A158KJ40</accession>
<organism evidence="2 3">
    <name type="scientific">Caballeronia telluris</name>
    <dbReference type="NCBI Taxonomy" id="326475"/>
    <lineage>
        <taxon>Bacteria</taxon>
        <taxon>Pseudomonadati</taxon>
        <taxon>Pseudomonadota</taxon>
        <taxon>Betaproteobacteria</taxon>
        <taxon>Burkholderiales</taxon>
        <taxon>Burkholderiaceae</taxon>
        <taxon>Caballeronia</taxon>
    </lineage>
</organism>
<evidence type="ECO:0000313" key="2">
    <source>
        <dbReference type="EMBL" id="SAL80763.1"/>
    </source>
</evidence>
<proteinExistence type="predicted"/>
<gene>
    <name evidence="2" type="ORF">AWB66_06310</name>
</gene>
<dbReference type="Proteomes" id="UP000054717">
    <property type="component" value="Unassembled WGS sequence"/>
</dbReference>
<protein>
    <submittedName>
        <fullName evidence="2">Acetyltransferase</fullName>
    </submittedName>
</protein>
<evidence type="ECO:0000259" key="1">
    <source>
        <dbReference type="Pfam" id="PF10000"/>
    </source>
</evidence>
<comment type="caution">
    <text evidence="2">The sequence shown here is derived from an EMBL/GenBank/DDBJ whole genome shotgun (WGS) entry which is preliminary data.</text>
</comment>
<dbReference type="GO" id="GO:0016740">
    <property type="term" value="F:transferase activity"/>
    <property type="evidence" value="ECO:0007669"/>
    <property type="project" value="UniProtKB-KW"/>
</dbReference>
<dbReference type="InterPro" id="IPR018717">
    <property type="entry name" value="DUF2241"/>
</dbReference>
<reference evidence="2" key="1">
    <citation type="submission" date="2016-01" db="EMBL/GenBank/DDBJ databases">
        <authorList>
            <person name="Peeters Charlotte."/>
        </authorList>
    </citation>
    <scope>NUCLEOTIDE SEQUENCE</scope>
    <source>
        <strain evidence="2">LMG 22936</strain>
    </source>
</reference>